<protein>
    <recommendedName>
        <fullName evidence="4">YdhG-like domain-containing protein</fullName>
    </recommendedName>
</protein>
<name>A0A8E6B3L7_9BACT</name>
<sequence>MSTKKTTATSRSVKAKTEVPEKTQSTADRKAAEAQLLTLVDKFAPAHLPLLVAVRKALRKRLPTAIEVVYEYRDSFVISYTPNERGYEGVLALRGSAKGVQLYFNRGKELSDPEKLLQGSGKQTRLIEVENKSTLSQPGVARLIDQALTLNPVPFASTGRGAVVIRSTTASKRTSPKTAPKAVKAAKASGSRQGKKG</sequence>
<dbReference type="EMBL" id="CP074694">
    <property type="protein sequence ID" value="QVL31257.1"/>
    <property type="molecule type" value="Genomic_DNA"/>
</dbReference>
<dbReference type="Proteomes" id="UP000676194">
    <property type="component" value="Chromosome"/>
</dbReference>
<gene>
    <name evidence="2" type="ORF">KIH39_20780</name>
</gene>
<feature type="compositionally biased region" description="Low complexity" evidence="1">
    <location>
        <begin position="176"/>
        <end position="189"/>
    </location>
</feature>
<reference evidence="2" key="1">
    <citation type="submission" date="2021-05" db="EMBL/GenBank/DDBJ databases">
        <title>Complete genome sequence of the cellulolytic planctomycete Telmatocola sphagniphila SP2T and characterization of the first cellulase from planctomycetes.</title>
        <authorList>
            <person name="Rakitin A.L."/>
            <person name="Beletsky A.V."/>
            <person name="Naumoff D.G."/>
            <person name="Kulichevskaya I.S."/>
            <person name="Mardanov A.V."/>
            <person name="Ravin N.V."/>
            <person name="Dedysh S.N."/>
        </authorList>
    </citation>
    <scope>NUCLEOTIDE SEQUENCE</scope>
    <source>
        <strain evidence="2">SP2T</strain>
    </source>
</reference>
<dbReference type="RefSeq" id="WP_213495138.1">
    <property type="nucleotide sequence ID" value="NZ_CP074694.1"/>
</dbReference>
<proteinExistence type="predicted"/>
<feature type="region of interest" description="Disordered" evidence="1">
    <location>
        <begin position="1"/>
        <end position="28"/>
    </location>
</feature>
<feature type="compositionally biased region" description="Polar residues" evidence="1">
    <location>
        <begin position="1"/>
        <end position="12"/>
    </location>
</feature>
<accession>A0A8E6B3L7</accession>
<evidence type="ECO:0000313" key="2">
    <source>
        <dbReference type="EMBL" id="QVL31257.1"/>
    </source>
</evidence>
<evidence type="ECO:0000256" key="1">
    <source>
        <dbReference type="SAM" id="MobiDB-lite"/>
    </source>
</evidence>
<keyword evidence="3" id="KW-1185">Reference proteome</keyword>
<feature type="region of interest" description="Disordered" evidence="1">
    <location>
        <begin position="167"/>
        <end position="197"/>
    </location>
</feature>
<dbReference type="KEGG" id="tsph:KIH39_20780"/>
<evidence type="ECO:0000313" key="3">
    <source>
        <dbReference type="Proteomes" id="UP000676194"/>
    </source>
</evidence>
<organism evidence="2 3">
    <name type="scientific">Telmatocola sphagniphila</name>
    <dbReference type="NCBI Taxonomy" id="1123043"/>
    <lineage>
        <taxon>Bacteria</taxon>
        <taxon>Pseudomonadati</taxon>
        <taxon>Planctomycetota</taxon>
        <taxon>Planctomycetia</taxon>
        <taxon>Gemmatales</taxon>
        <taxon>Gemmataceae</taxon>
    </lineage>
</organism>
<evidence type="ECO:0008006" key="4">
    <source>
        <dbReference type="Google" id="ProtNLM"/>
    </source>
</evidence>
<dbReference type="AlphaFoldDB" id="A0A8E6B3L7"/>
<feature type="compositionally biased region" description="Basic and acidic residues" evidence="1">
    <location>
        <begin position="15"/>
        <end position="28"/>
    </location>
</feature>